<feature type="region of interest" description="Disordered" evidence="1">
    <location>
        <begin position="1"/>
        <end position="60"/>
    </location>
</feature>
<keyword evidence="4" id="KW-1185">Reference proteome</keyword>
<organism evidence="3 4">
    <name type="scientific">Pseudogymnoascus verrucosus</name>
    <dbReference type="NCBI Taxonomy" id="342668"/>
    <lineage>
        <taxon>Eukaryota</taxon>
        <taxon>Fungi</taxon>
        <taxon>Dikarya</taxon>
        <taxon>Ascomycota</taxon>
        <taxon>Pezizomycotina</taxon>
        <taxon>Leotiomycetes</taxon>
        <taxon>Thelebolales</taxon>
        <taxon>Thelebolaceae</taxon>
        <taxon>Pseudogymnoascus</taxon>
    </lineage>
</organism>
<evidence type="ECO:0000313" key="4">
    <source>
        <dbReference type="Proteomes" id="UP000091956"/>
    </source>
</evidence>
<dbReference type="AlphaFoldDB" id="A0A2P2SVW4"/>
<feature type="transmembrane region" description="Helical" evidence="2">
    <location>
        <begin position="301"/>
        <end position="326"/>
    </location>
</feature>
<evidence type="ECO:0000256" key="2">
    <source>
        <dbReference type="SAM" id="Phobius"/>
    </source>
</evidence>
<dbReference type="STRING" id="342668.A0A2P2SVW4"/>
<feature type="transmembrane region" description="Helical" evidence="2">
    <location>
        <begin position="271"/>
        <end position="294"/>
    </location>
</feature>
<dbReference type="EMBL" id="KV460207">
    <property type="protein sequence ID" value="OBU00977.1"/>
    <property type="molecule type" value="Genomic_DNA"/>
</dbReference>
<feature type="transmembrane region" description="Helical" evidence="2">
    <location>
        <begin position="157"/>
        <end position="177"/>
    </location>
</feature>
<dbReference type="Proteomes" id="UP000091956">
    <property type="component" value="Unassembled WGS sequence"/>
</dbReference>
<keyword evidence="2" id="KW-0472">Membrane</keyword>
<keyword evidence="2" id="KW-1133">Transmembrane helix</keyword>
<feature type="transmembrane region" description="Helical" evidence="2">
    <location>
        <begin position="197"/>
        <end position="215"/>
    </location>
</feature>
<keyword evidence="2" id="KW-0812">Transmembrane</keyword>
<dbReference type="RefSeq" id="XP_018134709.1">
    <property type="nucleotide sequence ID" value="XM_018270166.2"/>
</dbReference>
<evidence type="ECO:0000256" key="1">
    <source>
        <dbReference type="SAM" id="MobiDB-lite"/>
    </source>
</evidence>
<name>A0A2P2SVW4_9PEZI</name>
<feature type="compositionally biased region" description="Gly residues" evidence="1">
    <location>
        <begin position="1"/>
        <end position="17"/>
    </location>
</feature>
<evidence type="ECO:0000313" key="3">
    <source>
        <dbReference type="EMBL" id="OBU00977.1"/>
    </source>
</evidence>
<sequence length="538" mass="57047">MAPKKGSGGSYGGGSSGGDEDYDYGTGTGSGSGDTDYDYSTGSGSGSGSGSGDNDYDYGTGTGSGSGSGYGDYDYGTGSGSGGSDDYNYDYGSGGPKNSNYNTVGLATSSRWKDATVNALFAMNIIVLLVLVLCMILTRRFKWIREKGTDKLRNSGYLFAAFCMFLHLLIVAIRTAMVESGYHTDKNFVIAFIFERLFSLIGDIMIVAIIARTILEDMSHGSGKLAFFSNVLIGLLWVLALVAFSFYAALYGQFIAGNASQITNDGSKYTAVFFSAYIFGISMYLAILSCVAVFKRPSKGTFLMIFIVIPALFLRFLFALVNQSIINFQSRSMTATATAAVGHADSYMYTLTTISIFLVVALIGGLRQRHSEGGMSQEQKIGLQGHHYVPLGPYGQPPAPYGAQAPVGHYLQPVQPAVPEQYAASGQPAPQPLQVPASCPAQGQYVVPDQPSSTGQYAPPGQYAAPVQPVSYAPPGQYAASGQYVHQGMTTPSTIARSVSPMHDPVAVSAAFAYNGASSTVSPPPPHDLYQMHMPPHH</sequence>
<dbReference type="OrthoDB" id="3440177at2759"/>
<feature type="transmembrane region" description="Helical" evidence="2">
    <location>
        <begin position="119"/>
        <end position="137"/>
    </location>
</feature>
<accession>A0A2P2SVW4</accession>
<dbReference type="GeneID" id="28834024"/>
<protein>
    <submittedName>
        <fullName evidence="3">Uncharacterized protein</fullName>
    </submittedName>
</protein>
<proteinExistence type="predicted"/>
<reference evidence="4" key="2">
    <citation type="journal article" date="2018" name="Nat. Commun.">
        <title>Extreme sensitivity to ultraviolet light in the fungal pathogen causing white-nose syndrome of bats.</title>
        <authorList>
            <person name="Palmer J.M."/>
            <person name="Drees K.P."/>
            <person name="Foster J.T."/>
            <person name="Lindner D.L."/>
        </authorList>
    </citation>
    <scope>NUCLEOTIDE SEQUENCE [LARGE SCALE GENOMIC DNA]</scope>
    <source>
        <strain evidence="4">UAMH 10579</strain>
    </source>
</reference>
<feature type="transmembrane region" description="Helical" evidence="2">
    <location>
        <begin position="346"/>
        <end position="366"/>
    </location>
</feature>
<gene>
    <name evidence="3" type="ORF">VE01_00638</name>
</gene>
<feature type="transmembrane region" description="Helical" evidence="2">
    <location>
        <begin position="227"/>
        <end position="251"/>
    </location>
</feature>
<reference evidence="3 4" key="1">
    <citation type="submission" date="2016-03" db="EMBL/GenBank/DDBJ databases">
        <title>Comparative genomics of Pseudogymnoascus destructans, the fungus causing white-nose syndrome of bats.</title>
        <authorList>
            <person name="Palmer J.M."/>
            <person name="Drees K.P."/>
            <person name="Foster J.T."/>
            <person name="Lindner D.L."/>
        </authorList>
    </citation>
    <scope>NUCLEOTIDE SEQUENCE [LARGE SCALE GENOMIC DNA]</scope>
    <source>
        <strain evidence="3 4">UAMH 10579</strain>
    </source>
</reference>